<dbReference type="GeneID" id="73348432"/>
<accession>A0A9Q8T691</accession>
<sequence length="79" mass="8537">MLQLVHHHFPLPTTPKEGKRNWSGLPSQGSPGATWPVGSFSSYGSACQAMIKLPRIIATLPMFADRSSSPLGSEARRFG</sequence>
<evidence type="ECO:0000256" key="1">
    <source>
        <dbReference type="SAM" id="MobiDB-lite"/>
    </source>
</evidence>
<dbReference type="RefSeq" id="XP_049150568.1">
    <property type="nucleotide sequence ID" value="XM_049293422.1"/>
</dbReference>
<keyword evidence="3" id="KW-1185">Reference proteome</keyword>
<evidence type="ECO:0000313" key="3">
    <source>
        <dbReference type="Proteomes" id="UP000830671"/>
    </source>
</evidence>
<organism evidence="2 3">
    <name type="scientific">Colletotrichum lupini</name>
    <dbReference type="NCBI Taxonomy" id="145971"/>
    <lineage>
        <taxon>Eukaryota</taxon>
        <taxon>Fungi</taxon>
        <taxon>Dikarya</taxon>
        <taxon>Ascomycota</taxon>
        <taxon>Pezizomycotina</taxon>
        <taxon>Sordariomycetes</taxon>
        <taxon>Hypocreomycetidae</taxon>
        <taxon>Glomerellales</taxon>
        <taxon>Glomerellaceae</taxon>
        <taxon>Colletotrichum</taxon>
        <taxon>Colletotrichum acutatum species complex</taxon>
    </lineage>
</organism>
<reference evidence="2" key="1">
    <citation type="journal article" date="2021" name="Mol. Plant Microbe Interact.">
        <title>Complete Genome Sequence of the Plant-Pathogenic Fungus Colletotrichum lupini.</title>
        <authorList>
            <person name="Baroncelli R."/>
            <person name="Pensec F."/>
            <person name="Da Lio D."/>
            <person name="Boufleur T."/>
            <person name="Vicente I."/>
            <person name="Sarrocco S."/>
            <person name="Picot A."/>
            <person name="Baraldi E."/>
            <person name="Sukno S."/>
            <person name="Thon M."/>
            <person name="Le Floch G."/>
        </authorList>
    </citation>
    <scope>NUCLEOTIDE SEQUENCE</scope>
    <source>
        <strain evidence="2">IMI 504893</strain>
    </source>
</reference>
<dbReference type="KEGG" id="clup:CLUP02_14494"/>
<feature type="region of interest" description="Disordered" evidence="1">
    <location>
        <begin position="1"/>
        <end position="29"/>
    </location>
</feature>
<dbReference type="AlphaFoldDB" id="A0A9Q8T691"/>
<name>A0A9Q8T691_9PEZI</name>
<proteinExistence type="predicted"/>
<evidence type="ECO:0000313" key="2">
    <source>
        <dbReference type="EMBL" id="UQC88967.1"/>
    </source>
</evidence>
<gene>
    <name evidence="2" type="ORF">CLUP02_14494</name>
</gene>
<protein>
    <submittedName>
        <fullName evidence="2">Uncharacterized protein</fullName>
    </submittedName>
</protein>
<dbReference type="Proteomes" id="UP000830671">
    <property type="component" value="Chromosome 7"/>
</dbReference>
<dbReference type="EMBL" id="CP019479">
    <property type="protein sequence ID" value="UQC88967.1"/>
    <property type="molecule type" value="Genomic_DNA"/>
</dbReference>